<dbReference type="AlphaFoldDB" id="K1Q399"/>
<proteinExistence type="predicted"/>
<organism evidence="1">
    <name type="scientific">Magallana gigas</name>
    <name type="common">Pacific oyster</name>
    <name type="synonym">Crassostrea gigas</name>
    <dbReference type="NCBI Taxonomy" id="29159"/>
    <lineage>
        <taxon>Eukaryota</taxon>
        <taxon>Metazoa</taxon>
        <taxon>Spiralia</taxon>
        <taxon>Lophotrochozoa</taxon>
        <taxon>Mollusca</taxon>
        <taxon>Bivalvia</taxon>
        <taxon>Autobranchia</taxon>
        <taxon>Pteriomorphia</taxon>
        <taxon>Ostreida</taxon>
        <taxon>Ostreoidea</taxon>
        <taxon>Ostreidae</taxon>
        <taxon>Magallana</taxon>
    </lineage>
</organism>
<sequence>MSVGGGSDVKKKKVFYDEYSGSFYTESKMEALQRQSDYRSKMAGVLNRSEAARLKVKHNTVRAAQHIFDMKNDRERTTFQENLKDHQAYKQVLENIVKERSKDQDWDDKYGIYGPGVSRQELDSEVQKQLHEMSPMVRRKRAAEFLLSQRKRVEVFDRKKKTPELLEKVHKKRMEQLEKEKEVEEAPRKTPKLILPPITVTLRKEDTRSSIEVTNDVSSLPTVFVTQRSNV</sequence>
<gene>
    <name evidence="1" type="ORF">CGI_10011320</name>
</gene>
<protein>
    <submittedName>
        <fullName evidence="1">Uncharacterized protein</fullName>
    </submittedName>
</protein>
<accession>K1Q399</accession>
<dbReference type="HOGENOM" id="CLU_1200848_0_0_1"/>
<evidence type="ECO:0000313" key="1">
    <source>
        <dbReference type="EMBL" id="EKC23350.1"/>
    </source>
</evidence>
<dbReference type="InParanoid" id="K1Q399"/>
<name>K1Q399_MAGGI</name>
<reference evidence="1" key="1">
    <citation type="journal article" date="2012" name="Nature">
        <title>The oyster genome reveals stress adaptation and complexity of shell formation.</title>
        <authorList>
            <person name="Zhang G."/>
            <person name="Fang X."/>
            <person name="Guo X."/>
            <person name="Li L."/>
            <person name="Luo R."/>
            <person name="Xu F."/>
            <person name="Yang P."/>
            <person name="Zhang L."/>
            <person name="Wang X."/>
            <person name="Qi H."/>
            <person name="Xiong Z."/>
            <person name="Que H."/>
            <person name="Xie Y."/>
            <person name="Holland P.W."/>
            <person name="Paps J."/>
            <person name="Zhu Y."/>
            <person name="Wu F."/>
            <person name="Chen Y."/>
            <person name="Wang J."/>
            <person name="Peng C."/>
            <person name="Meng J."/>
            <person name="Yang L."/>
            <person name="Liu J."/>
            <person name="Wen B."/>
            <person name="Zhang N."/>
            <person name="Huang Z."/>
            <person name="Zhu Q."/>
            <person name="Feng Y."/>
            <person name="Mount A."/>
            <person name="Hedgecock D."/>
            <person name="Xu Z."/>
            <person name="Liu Y."/>
            <person name="Domazet-Loso T."/>
            <person name="Du Y."/>
            <person name="Sun X."/>
            <person name="Zhang S."/>
            <person name="Liu B."/>
            <person name="Cheng P."/>
            <person name="Jiang X."/>
            <person name="Li J."/>
            <person name="Fan D."/>
            <person name="Wang W."/>
            <person name="Fu W."/>
            <person name="Wang T."/>
            <person name="Wang B."/>
            <person name="Zhang J."/>
            <person name="Peng Z."/>
            <person name="Li Y."/>
            <person name="Li N."/>
            <person name="Wang J."/>
            <person name="Chen M."/>
            <person name="He Y."/>
            <person name="Tan F."/>
            <person name="Song X."/>
            <person name="Zheng Q."/>
            <person name="Huang R."/>
            <person name="Yang H."/>
            <person name="Du X."/>
            <person name="Chen L."/>
            <person name="Yang M."/>
            <person name="Gaffney P.M."/>
            <person name="Wang S."/>
            <person name="Luo L."/>
            <person name="She Z."/>
            <person name="Ming Y."/>
            <person name="Huang W."/>
            <person name="Zhang S."/>
            <person name="Huang B."/>
            <person name="Zhang Y."/>
            <person name="Qu T."/>
            <person name="Ni P."/>
            <person name="Miao G."/>
            <person name="Wang J."/>
            <person name="Wang Q."/>
            <person name="Steinberg C.E."/>
            <person name="Wang H."/>
            <person name="Li N."/>
            <person name="Qian L."/>
            <person name="Zhang G."/>
            <person name="Li Y."/>
            <person name="Yang H."/>
            <person name="Liu X."/>
            <person name="Wang J."/>
            <person name="Yin Y."/>
            <person name="Wang J."/>
        </authorList>
    </citation>
    <scope>NUCLEOTIDE SEQUENCE [LARGE SCALE GENOMIC DNA]</scope>
    <source>
        <strain evidence="1">05x7-T-G4-1.051#20</strain>
    </source>
</reference>
<dbReference type="EMBL" id="JH816630">
    <property type="protein sequence ID" value="EKC23350.1"/>
    <property type="molecule type" value="Genomic_DNA"/>
</dbReference>